<dbReference type="Proteomes" id="UP000247555">
    <property type="component" value="Unassembled WGS sequence"/>
</dbReference>
<dbReference type="InterPro" id="IPR000551">
    <property type="entry name" value="MerR-type_HTH_dom"/>
</dbReference>
<dbReference type="RefSeq" id="WP_110389721.1">
    <property type="nucleotide sequence ID" value="NZ_QJKI01000003.1"/>
</dbReference>
<dbReference type="InterPro" id="IPR036724">
    <property type="entry name" value="Cobalamin-bd_sf"/>
</dbReference>
<dbReference type="OrthoDB" id="9800334at2"/>
<dbReference type="SUPFAM" id="SSF52242">
    <property type="entry name" value="Cobalamin (vitamin B12)-binding domain"/>
    <property type="match status" value="1"/>
</dbReference>
<feature type="domain" description="B12-binding" evidence="2">
    <location>
        <begin position="180"/>
        <end position="304"/>
    </location>
</feature>
<gene>
    <name evidence="3" type="ORF">DFR34_10310</name>
</gene>
<name>A0A318KS64_9NEIS</name>
<reference evidence="3 4" key="1">
    <citation type="submission" date="2018-05" db="EMBL/GenBank/DDBJ databases">
        <title>Genomic Encyclopedia of Type Strains, Phase IV (KMG-IV): sequencing the most valuable type-strain genomes for metagenomic binning, comparative biology and taxonomic classification.</title>
        <authorList>
            <person name="Goeker M."/>
        </authorList>
    </citation>
    <scope>NUCLEOTIDE SEQUENCE [LARGE SCALE GENOMIC DNA]</scope>
    <source>
        <strain evidence="3 4">DSM 29661</strain>
    </source>
</reference>
<dbReference type="GO" id="GO:0046872">
    <property type="term" value="F:metal ion binding"/>
    <property type="evidence" value="ECO:0007669"/>
    <property type="project" value="InterPro"/>
</dbReference>
<feature type="domain" description="HTH merR-type" evidence="1">
    <location>
        <begin position="11"/>
        <end position="69"/>
    </location>
</feature>
<evidence type="ECO:0000259" key="2">
    <source>
        <dbReference type="PROSITE" id="PS51332"/>
    </source>
</evidence>
<dbReference type="InterPro" id="IPR009061">
    <property type="entry name" value="DNA-bd_dom_put_sf"/>
</dbReference>
<dbReference type="SUPFAM" id="SSF46955">
    <property type="entry name" value="Putative DNA-binding domain"/>
    <property type="match status" value="1"/>
</dbReference>
<dbReference type="EMBL" id="QJKI01000003">
    <property type="protein sequence ID" value="PXX80671.1"/>
    <property type="molecule type" value="Genomic_DNA"/>
</dbReference>
<evidence type="ECO:0000313" key="3">
    <source>
        <dbReference type="EMBL" id="PXX80671.1"/>
    </source>
</evidence>
<dbReference type="GO" id="GO:0006355">
    <property type="term" value="P:regulation of DNA-templated transcription"/>
    <property type="evidence" value="ECO:0007669"/>
    <property type="project" value="InterPro"/>
</dbReference>
<dbReference type="InterPro" id="IPR006158">
    <property type="entry name" value="Cobalamin-bd"/>
</dbReference>
<dbReference type="CDD" id="cd02065">
    <property type="entry name" value="B12-binding_like"/>
    <property type="match status" value="1"/>
</dbReference>
<dbReference type="AlphaFoldDB" id="A0A318KS64"/>
<organism evidence="3 4">
    <name type="scientific">Rivihabitans pingtungensis</name>
    <dbReference type="NCBI Taxonomy" id="1054498"/>
    <lineage>
        <taxon>Bacteria</taxon>
        <taxon>Pseudomonadati</taxon>
        <taxon>Pseudomonadota</taxon>
        <taxon>Betaproteobacteria</taxon>
        <taxon>Neisseriales</taxon>
        <taxon>Aquaspirillaceae</taxon>
        <taxon>Rivihabitans</taxon>
    </lineage>
</organism>
<dbReference type="PROSITE" id="PS50937">
    <property type="entry name" value="HTH_MERR_2"/>
    <property type="match status" value="1"/>
</dbReference>
<dbReference type="CDD" id="cd01104">
    <property type="entry name" value="HTH_MlrA-CarA"/>
    <property type="match status" value="1"/>
</dbReference>
<evidence type="ECO:0000259" key="1">
    <source>
        <dbReference type="PROSITE" id="PS50937"/>
    </source>
</evidence>
<dbReference type="SMART" id="SM00422">
    <property type="entry name" value="HTH_MERR"/>
    <property type="match status" value="1"/>
</dbReference>
<dbReference type="Pfam" id="PF02310">
    <property type="entry name" value="B12-binding"/>
    <property type="match status" value="1"/>
</dbReference>
<evidence type="ECO:0000313" key="4">
    <source>
        <dbReference type="Proteomes" id="UP000247555"/>
    </source>
</evidence>
<dbReference type="InterPro" id="IPR036594">
    <property type="entry name" value="Meth_synthase_dom"/>
</dbReference>
<dbReference type="Pfam" id="PF13411">
    <property type="entry name" value="MerR_1"/>
    <property type="match status" value="1"/>
</dbReference>
<dbReference type="GO" id="GO:0031419">
    <property type="term" value="F:cobalamin binding"/>
    <property type="evidence" value="ECO:0007669"/>
    <property type="project" value="InterPro"/>
</dbReference>
<sequence length="304" mass="34265">MTLTGLPQFDGLPISVVERETGIPKDLLRMWERRYGFPEPARDAQGDRVYPREQVDKLRAVRRLMDQGFRPGKIIHLSAEELSRLFEARRPREAAPAVCARLESLLKGQEGHAIRDELQCQLHSQGLRSFVCDFLPPANQLVGELWARGQIEIHEEHLYTEQVTRILRETLAVLTIPQGHPKVMLTTCAGEQHVLGLLMAEALFRLSACEVLAFGADLPLTDIAQAAHKHRVDVLALSFSQAYDGAPPDTLTALRRLLPPQVELWVGGAGVQGMRPSPAGHWQILRNLHDIEPLLQDWRQRHLD</sequence>
<dbReference type="PROSITE" id="PS51332">
    <property type="entry name" value="B12_BINDING"/>
    <property type="match status" value="1"/>
</dbReference>
<dbReference type="Gene3D" id="3.40.50.280">
    <property type="entry name" value="Cobalamin-binding domain"/>
    <property type="match status" value="1"/>
</dbReference>
<proteinExistence type="predicted"/>
<protein>
    <submittedName>
        <fullName evidence="3">B12 binding protein</fullName>
    </submittedName>
</protein>
<comment type="caution">
    <text evidence="3">The sequence shown here is derived from an EMBL/GenBank/DDBJ whole genome shotgun (WGS) entry which is preliminary data.</text>
</comment>
<dbReference type="Gene3D" id="1.10.1660.10">
    <property type="match status" value="1"/>
</dbReference>
<keyword evidence="4" id="KW-1185">Reference proteome</keyword>
<accession>A0A318KS64</accession>
<dbReference type="Gene3D" id="1.10.1240.10">
    <property type="entry name" value="Methionine synthase domain"/>
    <property type="match status" value="1"/>
</dbReference>
<dbReference type="GO" id="GO:0003677">
    <property type="term" value="F:DNA binding"/>
    <property type="evidence" value="ECO:0007669"/>
    <property type="project" value="InterPro"/>
</dbReference>